<feature type="region of interest" description="Disordered" evidence="1">
    <location>
        <begin position="350"/>
        <end position="372"/>
    </location>
</feature>
<dbReference type="InterPro" id="IPR038770">
    <property type="entry name" value="Na+/solute_symporter_sf"/>
</dbReference>
<feature type="transmembrane region" description="Helical" evidence="2">
    <location>
        <begin position="217"/>
        <end position="236"/>
    </location>
</feature>
<feature type="transmembrane region" description="Helical" evidence="2">
    <location>
        <begin position="111"/>
        <end position="130"/>
    </location>
</feature>
<feature type="transmembrane region" description="Helical" evidence="2">
    <location>
        <begin position="142"/>
        <end position="164"/>
    </location>
</feature>
<evidence type="ECO:0000313" key="4">
    <source>
        <dbReference type="Proteomes" id="UP000253562"/>
    </source>
</evidence>
<keyword evidence="2" id="KW-0472">Membrane</keyword>
<evidence type="ECO:0000256" key="2">
    <source>
        <dbReference type="SAM" id="Phobius"/>
    </source>
</evidence>
<dbReference type="PANTHER" id="PTHR10361">
    <property type="entry name" value="SODIUM-BILE ACID COTRANSPORTER"/>
    <property type="match status" value="1"/>
</dbReference>
<dbReference type="RefSeq" id="WP_114369251.1">
    <property type="nucleotide sequence ID" value="NZ_QPEX01000025.1"/>
</dbReference>
<dbReference type="Pfam" id="PF13593">
    <property type="entry name" value="SBF_like"/>
    <property type="match status" value="1"/>
</dbReference>
<feature type="transmembrane region" description="Helical" evidence="2">
    <location>
        <begin position="248"/>
        <end position="270"/>
    </location>
</feature>
<keyword evidence="2" id="KW-1133">Transmembrane helix</keyword>
<protein>
    <submittedName>
        <fullName evidence="3">Na+-dependent transporter</fullName>
    </submittedName>
</protein>
<accession>A0A368KU11</accession>
<feature type="transmembrane region" description="Helical" evidence="2">
    <location>
        <begin position="184"/>
        <end position="205"/>
    </location>
</feature>
<evidence type="ECO:0000313" key="3">
    <source>
        <dbReference type="EMBL" id="RCS48322.1"/>
    </source>
</evidence>
<comment type="caution">
    <text evidence="3">The sequence shown here is derived from an EMBL/GenBank/DDBJ whole genome shotgun (WGS) entry which is preliminary data.</text>
</comment>
<sequence>MTFFAKISHLIHARFIWLLIGSYVVAAFFPALGLWIRSVSWGTISLPMMMLGFLLFNAGLGVELSALKKLRHDPLSLLFGLLANMTIPIAYIGLVMLTMRLWHNPDEVQNILVGLALVASMPISGSSTAWSQNANGNLALSLGLVLGSTFLSPVVTPIALHTVGLMTTGDYSEDLHALAGSQTGWFLLISVIVPSISGIVCHQLLGKQRVTGSKAKLKLANYAILLLLNYSNASVSLPQSIAQPDADFLIVTLAIVATLCVVAFFTGWLISRLRHSDSADQIALMFGLGMNNNGTGLVLASMALADHPQVLLPIIFYNLVQHLIAGSVDHLMLYRRSAKARLDDHVSSSVIDSKLSPEPPLDSDEFAQHKSA</sequence>
<dbReference type="InterPro" id="IPR004710">
    <property type="entry name" value="Bilac:Na_transpt"/>
</dbReference>
<dbReference type="AlphaFoldDB" id="A0A368KU11"/>
<feature type="transmembrane region" description="Helical" evidence="2">
    <location>
        <begin position="15"/>
        <end position="36"/>
    </location>
</feature>
<keyword evidence="2" id="KW-0812">Transmembrane</keyword>
<proteinExistence type="predicted"/>
<feature type="transmembrane region" description="Helical" evidence="2">
    <location>
        <begin position="48"/>
        <end position="66"/>
    </location>
</feature>
<dbReference type="PANTHER" id="PTHR10361:SF28">
    <property type="entry name" value="P3 PROTEIN-RELATED"/>
    <property type="match status" value="1"/>
</dbReference>
<dbReference type="OrthoDB" id="185500at2"/>
<dbReference type="Gene3D" id="1.20.1530.20">
    <property type="match status" value="1"/>
</dbReference>
<feature type="transmembrane region" description="Helical" evidence="2">
    <location>
        <begin position="282"/>
        <end position="304"/>
    </location>
</feature>
<organism evidence="3 4">
    <name type="scientific">Bremerella cremea</name>
    <dbReference type="NCBI Taxonomy" id="1031537"/>
    <lineage>
        <taxon>Bacteria</taxon>
        <taxon>Pseudomonadati</taxon>
        <taxon>Planctomycetota</taxon>
        <taxon>Planctomycetia</taxon>
        <taxon>Pirellulales</taxon>
        <taxon>Pirellulaceae</taxon>
        <taxon>Bremerella</taxon>
    </lineage>
</organism>
<feature type="transmembrane region" description="Helical" evidence="2">
    <location>
        <begin position="78"/>
        <end position="99"/>
    </location>
</feature>
<evidence type="ECO:0000256" key="1">
    <source>
        <dbReference type="SAM" id="MobiDB-lite"/>
    </source>
</evidence>
<gene>
    <name evidence="3" type="ORF">DTL42_13440</name>
</gene>
<reference evidence="3 4" key="1">
    <citation type="submission" date="2018-07" db="EMBL/GenBank/DDBJ databases">
        <title>Comparative genomes isolates from brazilian mangrove.</title>
        <authorList>
            <person name="De Araujo J.E."/>
            <person name="Taketani R.G."/>
            <person name="Silva M.C.P."/>
            <person name="Lourenco M.V."/>
            <person name="Oliveira V.M."/>
            <person name="Andreote F.D."/>
        </authorList>
    </citation>
    <scope>NUCLEOTIDE SEQUENCE [LARGE SCALE GENOMIC DNA]</scope>
    <source>
        <strain evidence="3 4">HEX PRIS-MGV</strain>
    </source>
</reference>
<dbReference type="InterPro" id="IPR016833">
    <property type="entry name" value="Put_Na-Bile_cotransptr"/>
</dbReference>
<feature type="transmembrane region" description="Helical" evidence="2">
    <location>
        <begin position="310"/>
        <end position="333"/>
    </location>
</feature>
<name>A0A368KU11_9BACT</name>
<dbReference type="EMBL" id="QPEX01000025">
    <property type="protein sequence ID" value="RCS48322.1"/>
    <property type="molecule type" value="Genomic_DNA"/>
</dbReference>
<dbReference type="Proteomes" id="UP000253562">
    <property type="component" value="Unassembled WGS sequence"/>
</dbReference>